<protein>
    <submittedName>
        <fullName evidence="5">Rpb7-binding protein seb1</fullName>
    </submittedName>
</protein>
<feature type="compositionally biased region" description="Basic and acidic residues" evidence="2">
    <location>
        <begin position="386"/>
        <end position="397"/>
    </location>
</feature>
<dbReference type="InterPro" id="IPR048892">
    <property type="entry name" value="Nrd1_Seb1_dom2"/>
</dbReference>
<dbReference type="FunCoup" id="A0A1C7NRE1">
    <property type="interactions" value="62"/>
</dbReference>
<dbReference type="SUPFAM" id="SSF48464">
    <property type="entry name" value="ENTH/VHS domain"/>
    <property type="match status" value="1"/>
</dbReference>
<accession>A0A1C7NRE1</accession>
<gene>
    <name evidence="5" type="primary">seb1</name>
    <name evidence="5" type="ORF">A0J61_00362</name>
</gene>
<feature type="domain" description="CID" evidence="4">
    <location>
        <begin position="6"/>
        <end position="154"/>
    </location>
</feature>
<feature type="region of interest" description="Disordered" evidence="2">
    <location>
        <begin position="187"/>
        <end position="211"/>
    </location>
</feature>
<dbReference type="Pfam" id="PF21380">
    <property type="entry name" value="Nrd1-Seb1_dom2"/>
    <property type="match status" value="1"/>
</dbReference>
<evidence type="ECO:0000313" key="6">
    <source>
        <dbReference type="Proteomes" id="UP000093000"/>
    </source>
</evidence>
<feature type="domain" description="RRM" evidence="3">
    <location>
        <begin position="411"/>
        <end position="486"/>
    </location>
</feature>
<dbReference type="Pfam" id="PF04818">
    <property type="entry name" value="CID"/>
    <property type="match status" value="1"/>
</dbReference>
<sequence>MTDTWDRTLFDKDLKAILETKLPVSASKITALQSLATAHPQHHNYIVQCITRFIENAPPDYRLAGLYVIDAISRVVHKQQRKREDSQDGRLSDLEGYLKRFSIVLRDDALKGCFEPCSAKDKEKVRKTLDFWEQGNLYSKDLVQYLKTSFLNSKQVEQHQKVTPPPVDTASLLATLSTIGNGSLANLTIPGLTPTPAPPQVQSPTNEQDKNALPPALAKLLGGLVSTPATASSTPASPTSSVSDPRVRNDPRMASVNNELTQPKNWPPPQGPSIPARASTERKSRWSNANDNTNPTLNQSAHDPWSQRQGIQDPRMPPQAPNYLPAYQQSNPVPSYQQPNPPQSYQQPNPTQPYQQSNPTQPYQQPLYHTQPTYHSPYQQPQEQRISSEDRGTEPTHDPSLPPGCIRVLTRTLFVGPIPDHYERDDVAQLFMRYGELASVIVSKKIKGRHNAFLKFTTRASTEAAKYNSVNLIVQDVPVKVNWAFGFGPKKHFNYDRGDSIIPLSELSTEEKENLVTAPLGGFQGQPVRERMVIEEPEAQYRPEWKNNDEPRGTKRFYRPGFQHEDNNKRGRFQHEDNRQNFYPQFQPSYQPYDPSSMIPYSNQQ</sequence>
<evidence type="ECO:0000259" key="4">
    <source>
        <dbReference type="PROSITE" id="PS51391"/>
    </source>
</evidence>
<dbReference type="Proteomes" id="UP000093000">
    <property type="component" value="Unassembled WGS sequence"/>
</dbReference>
<evidence type="ECO:0000256" key="1">
    <source>
        <dbReference type="PROSITE-ProRule" id="PRU00176"/>
    </source>
</evidence>
<dbReference type="AlphaFoldDB" id="A0A1C7NRE1"/>
<feature type="compositionally biased region" description="Polar residues" evidence="2">
    <location>
        <begin position="580"/>
        <end position="590"/>
    </location>
</feature>
<feature type="compositionally biased region" description="Polar residues" evidence="2">
    <location>
        <begin position="255"/>
        <end position="264"/>
    </location>
</feature>
<dbReference type="PROSITE" id="PS51391">
    <property type="entry name" value="CID"/>
    <property type="match status" value="1"/>
</dbReference>
<dbReference type="EMBL" id="LUGH01000007">
    <property type="protein sequence ID" value="OBZ91598.1"/>
    <property type="molecule type" value="Genomic_DNA"/>
</dbReference>
<evidence type="ECO:0000313" key="5">
    <source>
        <dbReference type="EMBL" id="OBZ91598.1"/>
    </source>
</evidence>
<comment type="caution">
    <text evidence="5">The sequence shown here is derived from an EMBL/GenBank/DDBJ whole genome shotgun (WGS) entry which is preliminary data.</text>
</comment>
<feature type="compositionally biased region" description="Low complexity" evidence="2">
    <location>
        <begin position="227"/>
        <end position="243"/>
    </location>
</feature>
<dbReference type="InParanoid" id="A0A1C7NRE1"/>
<feature type="compositionally biased region" description="Low complexity" evidence="2">
    <location>
        <begin position="328"/>
        <end position="366"/>
    </location>
</feature>
<reference evidence="5 6" key="1">
    <citation type="submission" date="2016-03" db="EMBL/GenBank/DDBJ databases">
        <title>Choanephora cucurbitarum.</title>
        <authorList>
            <person name="Min B."/>
            <person name="Park H."/>
            <person name="Park J.-H."/>
            <person name="Shin H.-D."/>
            <person name="Choi I.-G."/>
        </authorList>
    </citation>
    <scope>NUCLEOTIDE SEQUENCE [LARGE SCALE GENOMIC DNA]</scope>
    <source>
        <strain evidence="5 6">KUS-F28377</strain>
    </source>
</reference>
<dbReference type="SMART" id="SM00582">
    <property type="entry name" value="RPR"/>
    <property type="match status" value="1"/>
</dbReference>
<dbReference type="Pfam" id="PF00076">
    <property type="entry name" value="RRM_1"/>
    <property type="match status" value="1"/>
</dbReference>
<feature type="compositionally biased region" description="Polar residues" evidence="2">
    <location>
        <begin position="286"/>
        <end position="310"/>
    </location>
</feature>
<dbReference type="Gene3D" id="3.30.70.330">
    <property type="match status" value="1"/>
</dbReference>
<feature type="compositionally biased region" description="Basic and acidic residues" evidence="2">
    <location>
        <begin position="562"/>
        <end position="579"/>
    </location>
</feature>
<proteinExistence type="predicted"/>
<evidence type="ECO:0000259" key="3">
    <source>
        <dbReference type="PROSITE" id="PS50102"/>
    </source>
</evidence>
<evidence type="ECO:0000256" key="2">
    <source>
        <dbReference type="SAM" id="MobiDB-lite"/>
    </source>
</evidence>
<dbReference type="SMART" id="SM00360">
    <property type="entry name" value="RRM"/>
    <property type="match status" value="1"/>
</dbReference>
<dbReference type="InterPro" id="IPR008942">
    <property type="entry name" value="ENTH_VHS"/>
</dbReference>
<keyword evidence="6" id="KW-1185">Reference proteome</keyword>
<feature type="compositionally biased region" description="Polar residues" evidence="2">
    <location>
        <begin position="367"/>
        <end position="385"/>
    </location>
</feature>
<feature type="region of interest" description="Disordered" evidence="2">
    <location>
        <begin position="544"/>
        <end position="605"/>
    </location>
</feature>
<dbReference type="OrthoDB" id="79367at2759"/>
<dbReference type="InterPro" id="IPR035979">
    <property type="entry name" value="RBD_domain_sf"/>
</dbReference>
<dbReference type="InterPro" id="IPR006569">
    <property type="entry name" value="CID_dom"/>
</dbReference>
<dbReference type="InterPro" id="IPR000504">
    <property type="entry name" value="RRM_dom"/>
</dbReference>
<dbReference type="GO" id="GO:0003723">
    <property type="term" value="F:RNA binding"/>
    <property type="evidence" value="ECO:0007669"/>
    <property type="project" value="UniProtKB-UniRule"/>
</dbReference>
<dbReference type="PROSITE" id="PS50102">
    <property type="entry name" value="RRM"/>
    <property type="match status" value="1"/>
</dbReference>
<feature type="region of interest" description="Disordered" evidence="2">
    <location>
        <begin position="227"/>
        <end position="404"/>
    </location>
</feature>
<dbReference type="Gene3D" id="1.25.40.90">
    <property type="match status" value="1"/>
</dbReference>
<organism evidence="5 6">
    <name type="scientific">Choanephora cucurbitarum</name>
    <dbReference type="NCBI Taxonomy" id="101091"/>
    <lineage>
        <taxon>Eukaryota</taxon>
        <taxon>Fungi</taxon>
        <taxon>Fungi incertae sedis</taxon>
        <taxon>Mucoromycota</taxon>
        <taxon>Mucoromycotina</taxon>
        <taxon>Mucoromycetes</taxon>
        <taxon>Mucorales</taxon>
        <taxon>Mucorineae</taxon>
        <taxon>Choanephoraceae</taxon>
        <taxon>Choanephoroideae</taxon>
        <taxon>Choanephora</taxon>
    </lineage>
</organism>
<dbReference type="InterPro" id="IPR012677">
    <property type="entry name" value="Nucleotide-bd_a/b_plait_sf"/>
</dbReference>
<feature type="compositionally biased region" description="Basic and acidic residues" evidence="2">
    <location>
        <begin position="544"/>
        <end position="553"/>
    </location>
</feature>
<keyword evidence="1" id="KW-0694">RNA-binding</keyword>
<dbReference type="STRING" id="101091.A0A1C7NRE1"/>
<dbReference type="SUPFAM" id="SSF54928">
    <property type="entry name" value="RNA-binding domain, RBD"/>
    <property type="match status" value="1"/>
</dbReference>
<name>A0A1C7NRE1_9FUNG</name>